<feature type="domain" description="No apical meristem-associated C-terminal" evidence="2">
    <location>
        <begin position="203"/>
        <end position="354"/>
    </location>
</feature>
<feature type="compositionally biased region" description="Polar residues" evidence="1">
    <location>
        <begin position="263"/>
        <end position="274"/>
    </location>
</feature>
<evidence type="ECO:0000259" key="2">
    <source>
        <dbReference type="Pfam" id="PF14303"/>
    </source>
</evidence>
<protein>
    <recommendedName>
        <fullName evidence="2">No apical meristem-associated C-terminal domain-containing protein</fullName>
    </recommendedName>
</protein>
<proteinExistence type="predicted"/>
<organism evidence="3 4">
    <name type="scientific">Puccinia striiformis f. sp. tritici PST-78</name>
    <dbReference type="NCBI Taxonomy" id="1165861"/>
    <lineage>
        <taxon>Eukaryota</taxon>
        <taxon>Fungi</taxon>
        <taxon>Dikarya</taxon>
        <taxon>Basidiomycota</taxon>
        <taxon>Pucciniomycotina</taxon>
        <taxon>Pucciniomycetes</taxon>
        <taxon>Pucciniales</taxon>
        <taxon>Pucciniaceae</taxon>
        <taxon>Puccinia</taxon>
    </lineage>
</organism>
<evidence type="ECO:0000313" key="4">
    <source>
        <dbReference type="Proteomes" id="UP000054564"/>
    </source>
</evidence>
<dbReference type="PANTHER" id="PTHR45125">
    <property type="entry name" value="F21J9.4-RELATED"/>
    <property type="match status" value="1"/>
</dbReference>
<reference evidence="4" key="1">
    <citation type="submission" date="2014-03" db="EMBL/GenBank/DDBJ databases">
        <title>The Genome Sequence of Puccinia striiformis f. sp. tritici PST-78.</title>
        <authorList>
            <consortium name="The Broad Institute Genome Sequencing Platform"/>
            <person name="Cuomo C."/>
            <person name="Hulbert S."/>
            <person name="Chen X."/>
            <person name="Walker B."/>
            <person name="Young S.K."/>
            <person name="Zeng Q."/>
            <person name="Gargeya S."/>
            <person name="Fitzgerald M."/>
            <person name="Haas B."/>
            <person name="Abouelleil A."/>
            <person name="Alvarado L."/>
            <person name="Arachchi H.M."/>
            <person name="Berlin A.M."/>
            <person name="Chapman S.B."/>
            <person name="Goldberg J."/>
            <person name="Griggs A."/>
            <person name="Gujja S."/>
            <person name="Hansen M."/>
            <person name="Howarth C."/>
            <person name="Imamovic A."/>
            <person name="Larimer J."/>
            <person name="McCowan C."/>
            <person name="Montmayeur A."/>
            <person name="Murphy C."/>
            <person name="Neiman D."/>
            <person name="Pearson M."/>
            <person name="Priest M."/>
            <person name="Roberts A."/>
            <person name="Saif S."/>
            <person name="Shea T."/>
            <person name="Sisk P."/>
            <person name="Sykes S."/>
            <person name="Wortman J."/>
            <person name="Nusbaum C."/>
            <person name="Birren B."/>
        </authorList>
    </citation>
    <scope>NUCLEOTIDE SEQUENCE [LARGE SCALE GENOMIC DNA]</scope>
    <source>
        <strain evidence="4">race PST-78</strain>
    </source>
</reference>
<name>A0A0L0VWK5_9BASI</name>
<dbReference type="OrthoDB" id="2507429at2759"/>
<evidence type="ECO:0000256" key="1">
    <source>
        <dbReference type="SAM" id="MobiDB-lite"/>
    </source>
</evidence>
<gene>
    <name evidence="3" type="ORF">PSTG_03220</name>
</gene>
<dbReference type="AlphaFoldDB" id="A0A0L0VWK5"/>
<feature type="region of interest" description="Disordered" evidence="1">
    <location>
        <begin position="228"/>
        <end position="275"/>
    </location>
</feature>
<dbReference type="EMBL" id="AJIL01000016">
    <property type="protein sequence ID" value="KNF03699.1"/>
    <property type="molecule type" value="Genomic_DNA"/>
</dbReference>
<feature type="compositionally biased region" description="Acidic residues" evidence="1">
    <location>
        <begin position="401"/>
        <end position="441"/>
    </location>
</feature>
<keyword evidence="4" id="KW-1185">Reference proteome</keyword>
<dbReference type="InterPro" id="IPR029466">
    <property type="entry name" value="NAM-associated_C"/>
</dbReference>
<dbReference type="Pfam" id="PF14303">
    <property type="entry name" value="NAM-associated"/>
    <property type="match status" value="1"/>
</dbReference>
<accession>A0A0L0VWK5</accession>
<dbReference type="Proteomes" id="UP000054564">
    <property type="component" value="Unassembled WGS sequence"/>
</dbReference>
<sequence>MVSDEDIEIDIEIGSNSKKNVHPLESQSDVPKQPPAKKKKMVTKKVPANKFTVTTKTKTASQQPKTTSQQPKTTNQQSKKTTASQKPKPTVQKTPTTSQKPPTTSSQKDPLNSTNQAADTFWTRVAANYTEVIPDTTRTWSSIKSRWQLLQHAVNKFCGCVEQVDLAKQSGTTIEDRFVCAMQLYQALSVTGKKTKKPKKPQKFTHMACYHVLCKAEKWKQHRKWLDRKEKEEAQKSRRSTPFGDSEIGSVSSSDLPNDDPTSDASTIQSNQTVRAIGTKRAKDLAAKLREDKKFKDDMLAVHRDLATQTKSQNAILAEQQEALTTLADNSIMQTDLATVSETSWPFSEWQQMKVLEKIKIEQAEYKKQKEAKEAEEKKEKEAEEKRIRAEEKRKQKEMEAQELEDYIEEEEEEVEGEGDGEDDGEDDGEGNGEGNGEEEV</sequence>
<feature type="compositionally biased region" description="Low complexity" evidence="1">
    <location>
        <begin position="44"/>
        <end position="108"/>
    </location>
</feature>
<feature type="region of interest" description="Disordered" evidence="1">
    <location>
        <begin position="1"/>
        <end position="114"/>
    </location>
</feature>
<feature type="region of interest" description="Disordered" evidence="1">
    <location>
        <begin position="367"/>
        <end position="441"/>
    </location>
</feature>
<feature type="compositionally biased region" description="Acidic residues" evidence="1">
    <location>
        <begin position="1"/>
        <end position="11"/>
    </location>
</feature>
<comment type="caution">
    <text evidence="3">The sequence shown here is derived from an EMBL/GenBank/DDBJ whole genome shotgun (WGS) entry which is preliminary data.</text>
</comment>
<evidence type="ECO:0000313" key="3">
    <source>
        <dbReference type="EMBL" id="KNF03699.1"/>
    </source>
</evidence>
<dbReference type="PANTHER" id="PTHR45125:SF3">
    <property type="entry name" value="NO-APICAL-MERISTEM-ASSOCIATED CARBOXY-TERMINAL DOMAIN PROTEIN"/>
    <property type="match status" value="1"/>
</dbReference>
<feature type="compositionally biased region" description="Basic and acidic residues" evidence="1">
    <location>
        <begin position="367"/>
        <end position="400"/>
    </location>
</feature>